<feature type="transmembrane region" description="Helical" evidence="1">
    <location>
        <begin position="5"/>
        <end position="26"/>
    </location>
</feature>
<keyword evidence="1" id="KW-0472">Membrane</keyword>
<reference evidence="2" key="1">
    <citation type="submission" date="2019-08" db="EMBL/GenBank/DDBJ databases">
        <authorList>
            <person name="Kucharzyk K."/>
            <person name="Murdoch R.W."/>
            <person name="Higgins S."/>
            <person name="Loffler F."/>
        </authorList>
    </citation>
    <scope>NUCLEOTIDE SEQUENCE</scope>
</reference>
<organism evidence="2">
    <name type="scientific">bioreactor metagenome</name>
    <dbReference type="NCBI Taxonomy" id="1076179"/>
    <lineage>
        <taxon>unclassified sequences</taxon>
        <taxon>metagenomes</taxon>
        <taxon>ecological metagenomes</taxon>
    </lineage>
</organism>
<sequence>MKNEFWKFLIISIIIIVVVNIIKHLIFPKGGTISFFISLITAVIIGLLLYNKITYIEK</sequence>
<feature type="transmembrane region" description="Helical" evidence="1">
    <location>
        <begin position="32"/>
        <end position="50"/>
    </location>
</feature>
<evidence type="ECO:0000256" key="1">
    <source>
        <dbReference type="SAM" id="Phobius"/>
    </source>
</evidence>
<name>A0A644V117_9ZZZZ</name>
<keyword evidence="1" id="KW-1133">Transmembrane helix</keyword>
<evidence type="ECO:0000313" key="2">
    <source>
        <dbReference type="EMBL" id="MPL84593.1"/>
    </source>
</evidence>
<gene>
    <name evidence="2" type="ORF">SDC9_30558</name>
</gene>
<keyword evidence="1" id="KW-0812">Transmembrane</keyword>
<comment type="caution">
    <text evidence="2">The sequence shown here is derived from an EMBL/GenBank/DDBJ whole genome shotgun (WGS) entry which is preliminary data.</text>
</comment>
<accession>A0A644V117</accession>
<dbReference type="AlphaFoldDB" id="A0A644V117"/>
<protein>
    <submittedName>
        <fullName evidence="2">Uncharacterized protein</fullName>
    </submittedName>
</protein>
<proteinExistence type="predicted"/>
<dbReference type="EMBL" id="VSSQ01000191">
    <property type="protein sequence ID" value="MPL84593.1"/>
    <property type="molecule type" value="Genomic_DNA"/>
</dbReference>